<accession>A0ABM3VEP6</accession>
<dbReference type="InterPro" id="IPR001878">
    <property type="entry name" value="Znf_CCHC"/>
</dbReference>
<dbReference type="PANTHER" id="PTHR33273:SF4">
    <property type="entry name" value="ENDONUCLEASE_EXONUCLEASE_PHOSPHATASE DOMAIN-CONTAINING PROTEIN"/>
    <property type="match status" value="1"/>
</dbReference>
<evidence type="ECO:0000259" key="2">
    <source>
        <dbReference type="PROSITE" id="PS50158"/>
    </source>
</evidence>
<dbReference type="GeneID" id="131805046"/>
<keyword evidence="1" id="KW-0479">Metal-binding</keyword>
<dbReference type="InterPro" id="IPR036691">
    <property type="entry name" value="Endo/exonu/phosph_ase_sf"/>
</dbReference>
<protein>
    <submittedName>
        <fullName evidence="4">Uncharacterized protein LOC131805046</fullName>
    </submittedName>
</protein>
<keyword evidence="1" id="KW-0863">Zinc-finger</keyword>
<gene>
    <name evidence="4" type="primary">LOC131805046</name>
</gene>
<feature type="domain" description="CCHC-type" evidence="2">
    <location>
        <begin position="18"/>
        <end position="33"/>
    </location>
</feature>
<dbReference type="PROSITE" id="PS50158">
    <property type="entry name" value="ZF_CCHC"/>
    <property type="match status" value="1"/>
</dbReference>
<evidence type="ECO:0000313" key="3">
    <source>
        <dbReference type="Proteomes" id="UP001652621"/>
    </source>
</evidence>
<name>A0ABM3VEP6_MUSDO</name>
<evidence type="ECO:0000256" key="1">
    <source>
        <dbReference type="PROSITE-ProRule" id="PRU00047"/>
    </source>
</evidence>
<sequence length="443" mass="50715">MRGTRIKPDLYVLPVRLCKNCGRLGHIAIRCRSTKCCLDCGKLIICPNQCKEQKCNDCLTTTKCKEQCDTLKCILCNGIDHNATEEGKCERWRSEKQIKSLMTLSYLSRKEVLQTYPESHNYYNILADGNYNSQFPPMSKSSNQNIRNFNEEINRRITKIKYSKIAAPRTIINHPVASAINITPSIPVYEHSSFSKVSELEKTMSIFTKQMSQLLSIDESQNNTSICNYNIVSKNNYGGVAILLKNNIKFKKIQFEIPLDIIICQIINMSNNITIASIYFPHSIRASEIKYELEKLLCFLESRTDVLICGDFNARHSCYGDSFDSHRGNIVKSFFDSSNFYTPYNGNFTFKKRSTDTTGSVLDLSFTNTTLTTSWKVQPFTIGGSHHYPIVINIGISNITNQRFLAKKKLLKSVNNANINPRFDDIHATFKDEIKKIYIYFKK</sequence>
<organism evidence="3 4">
    <name type="scientific">Musca domestica</name>
    <name type="common">House fly</name>
    <dbReference type="NCBI Taxonomy" id="7370"/>
    <lineage>
        <taxon>Eukaryota</taxon>
        <taxon>Metazoa</taxon>
        <taxon>Ecdysozoa</taxon>
        <taxon>Arthropoda</taxon>
        <taxon>Hexapoda</taxon>
        <taxon>Insecta</taxon>
        <taxon>Pterygota</taxon>
        <taxon>Neoptera</taxon>
        <taxon>Endopterygota</taxon>
        <taxon>Diptera</taxon>
        <taxon>Brachycera</taxon>
        <taxon>Muscomorpha</taxon>
        <taxon>Muscoidea</taxon>
        <taxon>Muscidae</taxon>
        <taxon>Musca</taxon>
    </lineage>
</organism>
<keyword evidence="3" id="KW-1185">Reference proteome</keyword>
<dbReference type="Proteomes" id="UP001652621">
    <property type="component" value="Unplaced"/>
</dbReference>
<dbReference type="Gene3D" id="3.60.10.10">
    <property type="entry name" value="Endonuclease/exonuclease/phosphatase"/>
    <property type="match status" value="1"/>
</dbReference>
<dbReference type="PANTHER" id="PTHR33273">
    <property type="entry name" value="DOMAIN-CONTAINING PROTEIN, PUTATIVE-RELATED"/>
    <property type="match status" value="1"/>
</dbReference>
<dbReference type="SUPFAM" id="SSF56219">
    <property type="entry name" value="DNase I-like"/>
    <property type="match status" value="1"/>
</dbReference>
<reference evidence="4" key="1">
    <citation type="submission" date="2025-08" db="UniProtKB">
        <authorList>
            <consortium name="RefSeq"/>
        </authorList>
    </citation>
    <scope>IDENTIFICATION</scope>
    <source>
        <strain evidence="4">Aabys</strain>
        <tissue evidence="4">Whole body</tissue>
    </source>
</reference>
<dbReference type="Pfam" id="PF14529">
    <property type="entry name" value="Exo_endo_phos_2"/>
    <property type="match status" value="1"/>
</dbReference>
<dbReference type="RefSeq" id="XP_058984266.1">
    <property type="nucleotide sequence ID" value="XM_059128283.1"/>
</dbReference>
<dbReference type="InterPro" id="IPR005135">
    <property type="entry name" value="Endo/exonuclease/phosphatase"/>
</dbReference>
<proteinExistence type="predicted"/>
<keyword evidence="1" id="KW-0862">Zinc</keyword>
<evidence type="ECO:0000313" key="4">
    <source>
        <dbReference type="RefSeq" id="XP_058984266.1"/>
    </source>
</evidence>